<dbReference type="HOGENOM" id="CLU_1161519_0_0_1"/>
<gene>
    <name evidence="3" type="ORF">PILCRDRAFT_11323</name>
</gene>
<evidence type="ECO:0000259" key="2">
    <source>
        <dbReference type="Pfam" id="PF17667"/>
    </source>
</evidence>
<accession>A0A0C3FEP5</accession>
<feature type="region of interest" description="Disordered" evidence="1">
    <location>
        <begin position="220"/>
        <end position="239"/>
    </location>
</feature>
<evidence type="ECO:0000256" key="1">
    <source>
        <dbReference type="SAM" id="MobiDB-lite"/>
    </source>
</evidence>
<name>A0A0C3FEP5_PILCF</name>
<evidence type="ECO:0000313" key="4">
    <source>
        <dbReference type="Proteomes" id="UP000054166"/>
    </source>
</evidence>
<dbReference type="OrthoDB" id="3260094at2759"/>
<organism evidence="3 4">
    <name type="scientific">Piloderma croceum (strain F 1598)</name>
    <dbReference type="NCBI Taxonomy" id="765440"/>
    <lineage>
        <taxon>Eukaryota</taxon>
        <taxon>Fungi</taxon>
        <taxon>Dikarya</taxon>
        <taxon>Basidiomycota</taxon>
        <taxon>Agaricomycotina</taxon>
        <taxon>Agaricomycetes</taxon>
        <taxon>Agaricomycetidae</taxon>
        <taxon>Atheliales</taxon>
        <taxon>Atheliaceae</taxon>
        <taxon>Piloderma</taxon>
    </lineage>
</organism>
<feature type="domain" description="Fungal-type protein kinase" evidence="2">
    <location>
        <begin position="98"/>
        <end position="195"/>
    </location>
</feature>
<dbReference type="STRING" id="765440.A0A0C3FEP5"/>
<reference evidence="3 4" key="1">
    <citation type="submission" date="2014-04" db="EMBL/GenBank/DDBJ databases">
        <authorList>
            <consortium name="DOE Joint Genome Institute"/>
            <person name="Kuo A."/>
            <person name="Tarkka M."/>
            <person name="Buscot F."/>
            <person name="Kohler A."/>
            <person name="Nagy L.G."/>
            <person name="Floudas D."/>
            <person name="Copeland A."/>
            <person name="Barry K.W."/>
            <person name="Cichocki N."/>
            <person name="Veneault-Fourrey C."/>
            <person name="LaButti K."/>
            <person name="Lindquist E.A."/>
            <person name="Lipzen A."/>
            <person name="Lundell T."/>
            <person name="Morin E."/>
            <person name="Murat C."/>
            <person name="Sun H."/>
            <person name="Tunlid A."/>
            <person name="Henrissat B."/>
            <person name="Grigoriev I.V."/>
            <person name="Hibbett D.S."/>
            <person name="Martin F."/>
            <person name="Nordberg H.P."/>
            <person name="Cantor M.N."/>
            <person name="Hua S.X."/>
        </authorList>
    </citation>
    <scope>NUCLEOTIDE SEQUENCE [LARGE SCALE GENOMIC DNA]</scope>
    <source>
        <strain evidence="3 4">F 1598</strain>
    </source>
</reference>
<reference evidence="4" key="2">
    <citation type="submission" date="2015-01" db="EMBL/GenBank/DDBJ databases">
        <title>Evolutionary Origins and Diversification of the Mycorrhizal Mutualists.</title>
        <authorList>
            <consortium name="DOE Joint Genome Institute"/>
            <consortium name="Mycorrhizal Genomics Consortium"/>
            <person name="Kohler A."/>
            <person name="Kuo A."/>
            <person name="Nagy L.G."/>
            <person name="Floudas D."/>
            <person name="Copeland A."/>
            <person name="Barry K.W."/>
            <person name="Cichocki N."/>
            <person name="Veneault-Fourrey C."/>
            <person name="LaButti K."/>
            <person name="Lindquist E.A."/>
            <person name="Lipzen A."/>
            <person name="Lundell T."/>
            <person name="Morin E."/>
            <person name="Murat C."/>
            <person name="Riley R."/>
            <person name="Ohm R."/>
            <person name="Sun H."/>
            <person name="Tunlid A."/>
            <person name="Henrissat B."/>
            <person name="Grigoriev I.V."/>
            <person name="Hibbett D.S."/>
            <person name="Martin F."/>
        </authorList>
    </citation>
    <scope>NUCLEOTIDE SEQUENCE [LARGE SCALE GENOMIC DNA]</scope>
    <source>
        <strain evidence="4">F 1598</strain>
    </source>
</reference>
<proteinExistence type="predicted"/>
<dbReference type="InParanoid" id="A0A0C3FEP5"/>
<protein>
    <recommendedName>
        <fullName evidence="2">Fungal-type protein kinase domain-containing protein</fullName>
    </recommendedName>
</protein>
<dbReference type="Proteomes" id="UP000054166">
    <property type="component" value="Unassembled WGS sequence"/>
</dbReference>
<evidence type="ECO:0000313" key="3">
    <source>
        <dbReference type="EMBL" id="KIM78346.1"/>
    </source>
</evidence>
<dbReference type="EMBL" id="KN833017">
    <property type="protein sequence ID" value="KIM78346.1"/>
    <property type="molecule type" value="Genomic_DNA"/>
</dbReference>
<dbReference type="Pfam" id="PF17667">
    <property type="entry name" value="Pkinase_fungal"/>
    <property type="match status" value="1"/>
</dbReference>
<sequence length="239" mass="26426">MEAAAVKLAKVRAVVEAAVVKLARARAVVEAVVVAPYSERHSGARPDGYFDDITVAAEFRKDDKPAAVTDVAVHQCDADGKVIGISYLTTRLLYDSGAEALRGRGTRVFEAYRLEGDKQVGAPVTIKDVWVDDDRQREGTTIACLLEEASEDDKPLVKQYFLTVLSEGDVRIGNKVDDTRELIMRQQDIPSGERFWLPDKSSELRSGHISDIGLTASWDEYRHTRAPSMTPEAQHNRSP</sequence>
<keyword evidence="4" id="KW-1185">Reference proteome</keyword>
<dbReference type="AlphaFoldDB" id="A0A0C3FEP5"/>
<dbReference type="InterPro" id="IPR040976">
    <property type="entry name" value="Pkinase_fungal"/>
</dbReference>